<evidence type="ECO:0000313" key="2">
    <source>
        <dbReference type="EMBL" id="PGH13982.1"/>
    </source>
</evidence>
<gene>
    <name evidence="2" type="ORF">AJ80_06122</name>
</gene>
<reference evidence="2 3" key="1">
    <citation type="submission" date="2017-10" db="EMBL/GenBank/DDBJ databases">
        <title>Comparative genomics in systemic dimorphic fungi from Ajellomycetaceae.</title>
        <authorList>
            <person name="Munoz J.F."/>
            <person name="Mcewen J.G."/>
            <person name="Clay O.K."/>
            <person name="Cuomo C.A."/>
        </authorList>
    </citation>
    <scope>NUCLEOTIDE SEQUENCE [LARGE SCALE GENOMIC DNA]</scope>
    <source>
        <strain evidence="2 3">UAMH7299</strain>
    </source>
</reference>
<feature type="region of interest" description="Disordered" evidence="1">
    <location>
        <begin position="1"/>
        <end position="51"/>
    </location>
</feature>
<feature type="region of interest" description="Disordered" evidence="1">
    <location>
        <begin position="217"/>
        <end position="244"/>
    </location>
</feature>
<comment type="caution">
    <text evidence="2">The sequence shown here is derived from an EMBL/GenBank/DDBJ whole genome shotgun (WGS) entry which is preliminary data.</text>
</comment>
<dbReference type="OrthoDB" id="6419443at2759"/>
<name>A0A2B7XZC7_POLH7</name>
<dbReference type="STRING" id="1447883.A0A2B7XZC7"/>
<evidence type="ECO:0008006" key="4">
    <source>
        <dbReference type="Google" id="ProtNLM"/>
    </source>
</evidence>
<feature type="region of interest" description="Disordered" evidence="1">
    <location>
        <begin position="392"/>
        <end position="421"/>
    </location>
</feature>
<dbReference type="AlphaFoldDB" id="A0A2B7XZC7"/>
<keyword evidence="3" id="KW-1185">Reference proteome</keyword>
<sequence length="485" mass="52585">MGPSGKRAKDAQKVKSSGKSGKGSKTKPTKKDTRLAQKDSGSQRNTAASDSKDASLALESKVLPITLQQLLLNVFRFGLWSDREADATPLSELIQTLKAHLYRRDFISAFADANSDLLNAYTLRWSAGRALGYAGIFGGVFDMLLRQWSETPAEAGHRIHAFCIGGGAGAEIVALAAAWRLVRDGIWGNLTSPAPDHTSKIGDDNAGELEDALSVLSVTQPQRSGDTEQEKSNRTTRGDDRPAANYPLDLRITAVDIANWSSLVDKLSTSIASKSIPSSKSSPAPLVAEGDGDNRFHVSFKQADILSLADEELRSLLESSASRAAKPASEVNDKSSSKTPDETVLVTLMFTLNELFSASIPKTTAFLLRLTELLRPGTILLVVDSPGSYSTVSLGGNKPKAQTDETESASPQPSGDEPKNQRKYPMRFLLDYALLTTAAGEWECILSDESRWFRRDATKLSYEAGDGIGLEDMRFQIHVYRRLAS</sequence>
<proteinExistence type="predicted"/>
<evidence type="ECO:0000256" key="1">
    <source>
        <dbReference type="SAM" id="MobiDB-lite"/>
    </source>
</evidence>
<dbReference type="InterPro" id="IPR021463">
    <property type="entry name" value="Methyltransf_34"/>
</dbReference>
<dbReference type="EMBL" id="PDNA01000098">
    <property type="protein sequence ID" value="PGH13982.1"/>
    <property type="molecule type" value="Genomic_DNA"/>
</dbReference>
<accession>A0A2B7XZC7</accession>
<feature type="compositionally biased region" description="Basic and acidic residues" evidence="1">
    <location>
        <begin position="225"/>
        <end position="242"/>
    </location>
</feature>
<dbReference type="Proteomes" id="UP000224634">
    <property type="component" value="Unassembled WGS sequence"/>
</dbReference>
<protein>
    <recommendedName>
        <fullName evidence="4">25S rRNA (Uridine(2843)-N(3))-methyltransferase</fullName>
    </recommendedName>
</protein>
<dbReference type="Pfam" id="PF11312">
    <property type="entry name" value="Methyltransf_34"/>
    <property type="match status" value="1"/>
</dbReference>
<evidence type="ECO:0000313" key="3">
    <source>
        <dbReference type="Proteomes" id="UP000224634"/>
    </source>
</evidence>
<organism evidence="2 3">
    <name type="scientific">Polytolypa hystricis (strain UAMH7299)</name>
    <dbReference type="NCBI Taxonomy" id="1447883"/>
    <lineage>
        <taxon>Eukaryota</taxon>
        <taxon>Fungi</taxon>
        <taxon>Dikarya</taxon>
        <taxon>Ascomycota</taxon>
        <taxon>Pezizomycotina</taxon>
        <taxon>Eurotiomycetes</taxon>
        <taxon>Eurotiomycetidae</taxon>
        <taxon>Onygenales</taxon>
        <taxon>Onygenales incertae sedis</taxon>
        <taxon>Polytolypa</taxon>
    </lineage>
</organism>